<keyword evidence="3" id="KW-1185">Reference proteome</keyword>
<dbReference type="RefSeq" id="WP_269275840.1">
    <property type="nucleotide sequence ID" value="NZ_JAPVOI010000004.1"/>
</dbReference>
<feature type="region of interest" description="Disordered" evidence="1">
    <location>
        <begin position="1"/>
        <end position="28"/>
    </location>
</feature>
<sequence length="152" mass="17403">MIEIVLTGGKRLDRKGEPRSASPAPSTRLCSEAIATQIENDEAVQTFFNEKIADYHTPDEDHAYQEWKDRQRDEQRHARQLSGRVMSRPTCPRWAAAFWLFCNRCAKPELDLSGDGRFNRASYSTALFLIFLAAVYASPPPWLRNADRVQET</sequence>
<proteinExistence type="predicted"/>
<evidence type="ECO:0000313" key="3">
    <source>
        <dbReference type="Proteomes" id="UP001079430"/>
    </source>
</evidence>
<evidence type="ECO:0000256" key="1">
    <source>
        <dbReference type="SAM" id="MobiDB-lite"/>
    </source>
</evidence>
<evidence type="ECO:0008006" key="4">
    <source>
        <dbReference type="Google" id="ProtNLM"/>
    </source>
</evidence>
<comment type="caution">
    <text evidence="2">The sequence shown here is derived from an EMBL/GenBank/DDBJ whole genome shotgun (WGS) entry which is preliminary data.</text>
</comment>
<reference evidence="2" key="1">
    <citation type="submission" date="2022-10" db="EMBL/GenBank/DDBJ databases">
        <title>Whole genome sequencing of three plant growth promoting bacteria isolated from Vachellia tortilis subsp. raddiana in Morocco.</title>
        <authorList>
            <person name="Hnini M."/>
            <person name="Zouagui R."/>
            <person name="Zouagui H."/>
            <person name="Chemao Elfihri M.-W."/>
            <person name="Ibrahimi A."/>
            <person name="Sbabou L."/>
            <person name="Aurag J."/>
        </authorList>
    </citation>
    <scope>NUCLEOTIDE SEQUENCE</scope>
    <source>
        <strain evidence="2">LMR678</strain>
    </source>
</reference>
<dbReference type="EMBL" id="JAPVOI010000004">
    <property type="protein sequence ID" value="MCZ4089300.1"/>
    <property type="molecule type" value="Genomic_DNA"/>
</dbReference>
<accession>A0ABT4KBE7</accession>
<evidence type="ECO:0000313" key="2">
    <source>
        <dbReference type="EMBL" id="MCZ4089300.1"/>
    </source>
</evidence>
<dbReference type="Proteomes" id="UP001079430">
    <property type="component" value="Unassembled WGS sequence"/>
</dbReference>
<organism evidence="2 3">
    <name type="scientific">Sinorhizobium psoraleae</name>
    <dbReference type="NCBI Taxonomy" id="520838"/>
    <lineage>
        <taxon>Bacteria</taxon>
        <taxon>Pseudomonadati</taxon>
        <taxon>Pseudomonadota</taxon>
        <taxon>Alphaproteobacteria</taxon>
        <taxon>Hyphomicrobiales</taxon>
        <taxon>Rhizobiaceae</taxon>
        <taxon>Sinorhizobium/Ensifer group</taxon>
        <taxon>Sinorhizobium</taxon>
    </lineage>
</organism>
<name>A0ABT4KBE7_9HYPH</name>
<gene>
    <name evidence="2" type="ORF">O3W52_04265</name>
</gene>
<protein>
    <recommendedName>
        <fullName evidence="4">Transmembrane protein</fullName>
    </recommendedName>
</protein>